<name>A0A0E9WSD3_ANGAN</name>
<evidence type="ECO:0000313" key="1">
    <source>
        <dbReference type="EMBL" id="JAH92460.1"/>
    </source>
</evidence>
<dbReference type="EMBL" id="GBXM01016117">
    <property type="protein sequence ID" value="JAH92460.1"/>
    <property type="molecule type" value="Transcribed_RNA"/>
</dbReference>
<protein>
    <submittedName>
        <fullName evidence="1">Uncharacterized protein</fullName>
    </submittedName>
</protein>
<proteinExistence type="predicted"/>
<organism evidence="1">
    <name type="scientific">Anguilla anguilla</name>
    <name type="common">European freshwater eel</name>
    <name type="synonym">Muraena anguilla</name>
    <dbReference type="NCBI Taxonomy" id="7936"/>
    <lineage>
        <taxon>Eukaryota</taxon>
        <taxon>Metazoa</taxon>
        <taxon>Chordata</taxon>
        <taxon>Craniata</taxon>
        <taxon>Vertebrata</taxon>
        <taxon>Euteleostomi</taxon>
        <taxon>Actinopterygii</taxon>
        <taxon>Neopterygii</taxon>
        <taxon>Teleostei</taxon>
        <taxon>Anguilliformes</taxon>
        <taxon>Anguillidae</taxon>
        <taxon>Anguilla</taxon>
    </lineage>
</organism>
<sequence length="44" mass="5502">MLQCNILKDEINRMYTFSTQLYVVENRRLVIFLKMNQKYQKMKK</sequence>
<accession>A0A0E9WSD3</accession>
<reference evidence="1" key="1">
    <citation type="submission" date="2014-11" db="EMBL/GenBank/DDBJ databases">
        <authorList>
            <person name="Amaro Gonzalez C."/>
        </authorList>
    </citation>
    <scope>NUCLEOTIDE SEQUENCE</scope>
</reference>
<reference evidence="1" key="2">
    <citation type="journal article" date="2015" name="Fish Shellfish Immunol.">
        <title>Early steps in the European eel (Anguilla anguilla)-Vibrio vulnificus interaction in the gills: Role of the RtxA13 toxin.</title>
        <authorList>
            <person name="Callol A."/>
            <person name="Pajuelo D."/>
            <person name="Ebbesson L."/>
            <person name="Teles M."/>
            <person name="MacKenzie S."/>
            <person name="Amaro C."/>
        </authorList>
    </citation>
    <scope>NUCLEOTIDE SEQUENCE</scope>
</reference>
<dbReference type="AlphaFoldDB" id="A0A0E9WSD3"/>